<protein>
    <recommendedName>
        <fullName evidence="1">CMP domain-containing protein</fullName>
    </recommendedName>
</protein>
<comment type="caution">
    <text evidence="2">The sequence shown here is derived from an EMBL/GenBank/DDBJ whole genome shotgun (WGS) entry which is preliminary data.</text>
</comment>
<gene>
    <name evidence="2" type="ORF">QR98_0098250</name>
</gene>
<reference evidence="2 3" key="1">
    <citation type="journal article" date="2015" name="Parasit. Vectors">
        <title>Draft genome of the scabies mite.</title>
        <authorList>
            <person name="Rider S.D.Jr."/>
            <person name="Morgan M.S."/>
            <person name="Arlian L.G."/>
        </authorList>
    </citation>
    <scope>NUCLEOTIDE SEQUENCE [LARGE SCALE GENOMIC DNA]</scope>
    <source>
        <strain evidence="2">Arlian Lab</strain>
    </source>
</reference>
<sequence>MTICFYVNRDKLLKDEQRTFLQLRNWKPLTLDQICENTELTIGDILSDICSFVTLRIRLCSVRIPIESRNIN</sequence>
<proteinExistence type="predicted"/>
<evidence type="ECO:0000313" key="3">
    <source>
        <dbReference type="Proteomes" id="UP000616769"/>
    </source>
</evidence>
<dbReference type="Proteomes" id="UP000616769">
    <property type="component" value="Unassembled WGS sequence"/>
</dbReference>
<dbReference type="Gene3D" id="3.10.20.710">
    <property type="entry name" value="SATB, ubiquitin-like oligomerisation domain"/>
    <property type="match status" value="1"/>
</dbReference>
<dbReference type="EMBL" id="JXLN01016776">
    <property type="protein sequence ID" value="KPM11255.1"/>
    <property type="molecule type" value="Genomic_DNA"/>
</dbReference>
<name>A0A132AL05_SARSC</name>
<dbReference type="InterPro" id="IPR038224">
    <property type="entry name" value="SATB_ULD_sf"/>
</dbReference>
<accession>A0A132AL05</accession>
<dbReference type="AlphaFoldDB" id="A0A132AL05"/>
<dbReference type="VEuPathDB" id="VectorBase:SSCA009580"/>
<dbReference type="PROSITE" id="PS51982">
    <property type="entry name" value="CMP"/>
    <property type="match status" value="1"/>
</dbReference>
<dbReference type="Pfam" id="PF16534">
    <property type="entry name" value="ULD"/>
    <property type="match status" value="1"/>
</dbReference>
<evidence type="ECO:0000259" key="1">
    <source>
        <dbReference type="PROSITE" id="PS51982"/>
    </source>
</evidence>
<dbReference type="InterPro" id="IPR032392">
    <property type="entry name" value="ULD"/>
</dbReference>
<dbReference type="OrthoDB" id="10052721at2759"/>
<organism evidence="2 3">
    <name type="scientific">Sarcoptes scabiei</name>
    <name type="common">Itch mite</name>
    <name type="synonym">Acarus scabiei</name>
    <dbReference type="NCBI Taxonomy" id="52283"/>
    <lineage>
        <taxon>Eukaryota</taxon>
        <taxon>Metazoa</taxon>
        <taxon>Ecdysozoa</taxon>
        <taxon>Arthropoda</taxon>
        <taxon>Chelicerata</taxon>
        <taxon>Arachnida</taxon>
        <taxon>Acari</taxon>
        <taxon>Acariformes</taxon>
        <taxon>Sarcoptiformes</taxon>
        <taxon>Astigmata</taxon>
        <taxon>Psoroptidia</taxon>
        <taxon>Sarcoptoidea</taxon>
        <taxon>Sarcoptidae</taxon>
        <taxon>Sarcoptinae</taxon>
        <taxon>Sarcoptes</taxon>
    </lineage>
</organism>
<evidence type="ECO:0000313" key="2">
    <source>
        <dbReference type="EMBL" id="KPM11255.1"/>
    </source>
</evidence>
<feature type="domain" description="CMP" evidence="1">
    <location>
        <begin position="1"/>
        <end position="61"/>
    </location>
</feature>